<evidence type="ECO:0000256" key="1">
    <source>
        <dbReference type="SAM" id="MobiDB-lite"/>
    </source>
</evidence>
<gene>
    <name evidence="2" type="ORF">HPB51_010871</name>
</gene>
<dbReference type="Proteomes" id="UP000821866">
    <property type="component" value="Chromosome 6"/>
</dbReference>
<dbReference type="AlphaFoldDB" id="A0A9J6DLZ7"/>
<name>A0A9J6DLZ7_RHIMP</name>
<proteinExistence type="predicted"/>
<comment type="caution">
    <text evidence="2">The sequence shown here is derived from an EMBL/GenBank/DDBJ whole genome shotgun (WGS) entry which is preliminary data.</text>
</comment>
<feature type="region of interest" description="Disordered" evidence="1">
    <location>
        <begin position="56"/>
        <end position="85"/>
    </location>
</feature>
<evidence type="ECO:0000313" key="2">
    <source>
        <dbReference type="EMBL" id="KAH8023087.1"/>
    </source>
</evidence>
<reference evidence="2" key="2">
    <citation type="submission" date="2021-09" db="EMBL/GenBank/DDBJ databases">
        <authorList>
            <person name="Jia N."/>
            <person name="Wang J."/>
            <person name="Shi W."/>
            <person name="Du L."/>
            <person name="Sun Y."/>
            <person name="Zhan W."/>
            <person name="Jiang J."/>
            <person name="Wang Q."/>
            <person name="Zhang B."/>
            <person name="Ji P."/>
            <person name="Sakyi L.B."/>
            <person name="Cui X."/>
            <person name="Yuan T."/>
            <person name="Jiang B."/>
            <person name="Yang W."/>
            <person name="Lam T.T.-Y."/>
            <person name="Chang Q."/>
            <person name="Ding S."/>
            <person name="Wang X."/>
            <person name="Zhu J."/>
            <person name="Ruan X."/>
            <person name="Zhao L."/>
            <person name="Wei J."/>
            <person name="Que T."/>
            <person name="Du C."/>
            <person name="Cheng J."/>
            <person name="Dai P."/>
            <person name="Han X."/>
            <person name="Huang E."/>
            <person name="Gao Y."/>
            <person name="Liu J."/>
            <person name="Shao H."/>
            <person name="Ye R."/>
            <person name="Li L."/>
            <person name="Wei W."/>
            <person name="Wang X."/>
            <person name="Wang C."/>
            <person name="Huo Q."/>
            <person name="Li W."/>
            <person name="Guo W."/>
            <person name="Chen H."/>
            <person name="Chen S."/>
            <person name="Zhou L."/>
            <person name="Zhou L."/>
            <person name="Ni X."/>
            <person name="Tian J."/>
            <person name="Zhou Y."/>
            <person name="Sheng Y."/>
            <person name="Liu T."/>
            <person name="Pan Y."/>
            <person name="Xia L."/>
            <person name="Li J."/>
            <person name="Zhao F."/>
            <person name="Cao W."/>
        </authorList>
    </citation>
    <scope>NUCLEOTIDE SEQUENCE</scope>
    <source>
        <strain evidence="2">Rmic-2018</strain>
        <tissue evidence="2">Larvae</tissue>
    </source>
</reference>
<protein>
    <submittedName>
        <fullName evidence="2">Uncharacterized protein</fullName>
    </submittedName>
</protein>
<keyword evidence="3" id="KW-1185">Reference proteome</keyword>
<sequence>MSQLFIKRTGSSTCSKQYTLSPSLSVKKSQCSRGTVFVGQTGLSINDPSKVYEAAQEDALPKKKREGRGERPGRQKGKTAMARLARPCQTSVSSDGYKSLWPSPMEDIRGLSVADTPEERTRPLDHGRALVSDAAGPTIGNLSSAAVLCWLRENEARPVRALPLWLARNLFLATAFSPSLPQAQKRGHRRCASAGAADFLYALLVPRL</sequence>
<accession>A0A9J6DLZ7</accession>
<organism evidence="2 3">
    <name type="scientific">Rhipicephalus microplus</name>
    <name type="common">Cattle tick</name>
    <name type="synonym">Boophilus microplus</name>
    <dbReference type="NCBI Taxonomy" id="6941"/>
    <lineage>
        <taxon>Eukaryota</taxon>
        <taxon>Metazoa</taxon>
        <taxon>Ecdysozoa</taxon>
        <taxon>Arthropoda</taxon>
        <taxon>Chelicerata</taxon>
        <taxon>Arachnida</taxon>
        <taxon>Acari</taxon>
        <taxon>Parasitiformes</taxon>
        <taxon>Ixodida</taxon>
        <taxon>Ixodoidea</taxon>
        <taxon>Ixodidae</taxon>
        <taxon>Rhipicephalinae</taxon>
        <taxon>Rhipicephalus</taxon>
        <taxon>Boophilus</taxon>
    </lineage>
</organism>
<reference evidence="2" key="1">
    <citation type="journal article" date="2020" name="Cell">
        <title>Large-Scale Comparative Analyses of Tick Genomes Elucidate Their Genetic Diversity and Vector Capacities.</title>
        <authorList>
            <consortium name="Tick Genome and Microbiome Consortium (TIGMIC)"/>
            <person name="Jia N."/>
            <person name="Wang J."/>
            <person name="Shi W."/>
            <person name="Du L."/>
            <person name="Sun Y."/>
            <person name="Zhan W."/>
            <person name="Jiang J.F."/>
            <person name="Wang Q."/>
            <person name="Zhang B."/>
            <person name="Ji P."/>
            <person name="Bell-Sakyi L."/>
            <person name="Cui X.M."/>
            <person name="Yuan T.T."/>
            <person name="Jiang B.G."/>
            <person name="Yang W.F."/>
            <person name="Lam T.T."/>
            <person name="Chang Q.C."/>
            <person name="Ding S.J."/>
            <person name="Wang X.J."/>
            <person name="Zhu J.G."/>
            <person name="Ruan X.D."/>
            <person name="Zhao L."/>
            <person name="Wei J.T."/>
            <person name="Ye R.Z."/>
            <person name="Que T.C."/>
            <person name="Du C.H."/>
            <person name="Zhou Y.H."/>
            <person name="Cheng J.X."/>
            <person name="Dai P.F."/>
            <person name="Guo W.B."/>
            <person name="Han X.H."/>
            <person name="Huang E.J."/>
            <person name="Li L.F."/>
            <person name="Wei W."/>
            <person name="Gao Y.C."/>
            <person name="Liu J.Z."/>
            <person name="Shao H.Z."/>
            <person name="Wang X."/>
            <person name="Wang C.C."/>
            <person name="Yang T.C."/>
            <person name="Huo Q.B."/>
            <person name="Li W."/>
            <person name="Chen H.Y."/>
            <person name="Chen S.E."/>
            <person name="Zhou L.G."/>
            <person name="Ni X.B."/>
            <person name="Tian J.H."/>
            <person name="Sheng Y."/>
            <person name="Liu T."/>
            <person name="Pan Y.S."/>
            <person name="Xia L.Y."/>
            <person name="Li J."/>
            <person name="Zhao F."/>
            <person name="Cao W.C."/>
        </authorList>
    </citation>
    <scope>NUCLEOTIDE SEQUENCE</scope>
    <source>
        <strain evidence="2">Rmic-2018</strain>
    </source>
</reference>
<evidence type="ECO:0000313" key="3">
    <source>
        <dbReference type="Proteomes" id="UP000821866"/>
    </source>
</evidence>
<dbReference type="EMBL" id="JABSTU010000008">
    <property type="protein sequence ID" value="KAH8023087.1"/>
    <property type="molecule type" value="Genomic_DNA"/>
</dbReference>